<keyword evidence="3" id="KW-1185">Reference proteome</keyword>
<dbReference type="Gene3D" id="3.30.930.10">
    <property type="entry name" value="Bira Bifunctional Protein, Domain 2"/>
    <property type="match status" value="1"/>
</dbReference>
<evidence type="ECO:0000313" key="3">
    <source>
        <dbReference type="Proteomes" id="UP000075244"/>
    </source>
</evidence>
<dbReference type="SUPFAM" id="SSF55681">
    <property type="entry name" value="Class II aaRS and biotin synthetases"/>
    <property type="match status" value="1"/>
</dbReference>
<proteinExistence type="predicted"/>
<dbReference type="PATRIC" id="fig|189385.5.peg.142"/>
<dbReference type="InterPro" id="IPR045864">
    <property type="entry name" value="aa-tRNA-synth_II/BPL/LPL"/>
</dbReference>
<dbReference type="Pfam" id="PF13393">
    <property type="entry name" value="tRNA-synt_His"/>
    <property type="match status" value="1"/>
</dbReference>
<dbReference type="EMBL" id="LN998830">
    <property type="protein sequence ID" value="CUX76537.1"/>
    <property type="molecule type" value="Genomic_DNA"/>
</dbReference>
<name>A0A143WN10_TREPR</name>
<keyword evidence="2" id="KW-0328">Glycosyltransferase</keyword>
<dbReference type="GO" id="GO:0016757">
    <property type="term" value="F:glycosyltransferase activity"/>
    <property type="evidence" value="ECO:0007669"/>
    <property type="project" value="UniProtKB-KW"/>
</dbReference>
<dbReference type="Proteomes" id="UP000075244">
    <property type="component" value="Chromosome I"/>
</dbReference>
<evidence type="ECO:0000259" key="1">
    <source>
        <dbReference type="Pfam" id="PF13393"/>
    </source>
</evidence>
<organism evidence="2 3">
    <name type="scientific">Tremblaya princeps</name>
    <dbReference type="NCBI Taxonomy" id="189385"/>
    <lineage>
        <taxon>Bacteria</taxon>
        <taxon>Pseudomonadati</taxon>
        <taxon>Pseudomonadota</taxon>
        <taxon>Betaproteobacteria</taxon>
        <taxon>Candidatus Tremblayella</taxon>
    </lineage>
</organism>
<protein>
    <submittedName>
        <fullName evidence="2">ATP phosphoribosyltransferase regulatory subunit</fullName>
    </submittedName>
</protein>
<keyword evidence="2" id="KW-0808">Transferase</keyword>
<accession>A0A143WN10</accession>
<sequence length="281" mass="29853">MHTGTGIARSAAAMVAAYLDSMGYLLVRPRLAGCTAGGIAEAYLSSQVAFLQVPHPYIAAPCRRQYYMTPVRIAHHDGRRRMARQLGIELLKARGMSDASEAVQVAADVMALCGVRNPALSISAPAVAGTLVNALGGSLAAWRAFLTQDLGSIAQVRCATALPWLASTYRDMYATPIVGRAEVLRMANMAAHAADWPCAPVLCFIARIAVRALQGRILVDYTQDAGLSRHGCLVMRAYYGKSAAPMLQGGSYAACDGRLSVGAIGLSLPLDRLCTHTPSYR</sequence>
<feature type="domain" description="Class II Histidinyl-tRNA synthetase (HisRS)-like catalytic core" evidence="1">
    <location>
        <begin position="63"/>
        <end position="273"/>
    </location>
</feature>
<dbReference type="InterPro" id="IPR041715">
    <property type="entry name" value="HisRS-like_core"/>
</dbReference>
<reference evidence="3" key="1">
    <citation type="submission" date="2016-01" db="EMBL/GenBank/DDBJ databases">
        <authorList>
            <person name="Husnik F."/>
        </authorList>
    </citation>
    <scope>NUCLEOTIDE SEQUENCE [LARGE SCALE GENOMIC DNA]</scope>
</reference>
<evidence type="ECO:0000313" key="2">
    <source>
        <dbReference type="EMBL" id="CUX76537.1"/>
    </source>
</evidence>
<gene>
    <name evidence="2" type="primary">hisZ</name>
    <name evidence="2" type="ORF">PLON_TP00110</name>
</gene>
<dbReference type="AlphaFoldDB" id="A0A143WN10"/>